<dbReference type="AlphaFoldDB" id="A0A1W0E7D8"/>
<comment type="caution">
    <text evidence="6">The sequence shown here is derived from an EMBL/GenBank/DDBJ whole genome shotgun (WGS) entry which is preliminary data.</text>
</comment>
<dbReference type="GO" id="GO:0000338">
    <property type="term" value="P:protein deneddylation"/>
    <property type="evidence" value="ECO:0007669"/>
    <property type="project" value="TreeGrafter"/>
</dbReference>
<evidence type="ECO:0000256" key="2">
    <source>
        <dbReference type="ARBA" id="ARBA00022670"/>
    </source>
</evidence>
<dbReference type="PANTHER" id="PTHR46468:SF1">
    <property type="entry name" value="SENTRIN-SPECIFIC PROTEASE 8"/>
    <property type="match status" value="1"/>
</dbReference>
<dbReference type="STRING" id="646526.A0A1W0E7D8"/>
<evidence type="ECO:0000313" key="6">
    <source>
        <dbReference type="EMBL" id="OQS55187.1"/>
    </source>
</evidence>
<proteinExistence type="inferred from homology"/>
<organism evidence="6 7">
    <name type="scientific">Ecytonucleospora hepatopenaei</name>
    <dbReference type="NCBI Taxonomy" id="646526"/>
    <lineage>
        <taxon>Eukaryota</taxon>
        <taxon>Fungi</taxon>
        <taxon>Fungi incertae sedis</taxon>
        <taxon>Microsporidia</taxon>
        <taxon>Enterocytozoonidae</taxon>
        <taxon>Ecytonucleospora</taxon>
    </lineage>
</organism>
<dbReference type="Pfam" id="PF02902">
    <property type="entry name" value="Peptidase_C48"/>
    <property type="match status" value="1"/>
</dbReference>
<dbReference type="GO" id="GO:0019784">
    <property type="term" value="F:deNEDDylase activity"/>
    <property type="evidence" value="ECO:0007669"/>
    <property type="project" value="InterPro"/>
</dbReference>
<dbReference type="PROSITE" id="PS50600">
    <property type="entry name" value="ULP_PROTEASE"/>
    <property type="match status" value="1"/>
</dbReference>
<dbReference type="InterPro" id="IPR038765">
    <property type="entry name" value="Papain-like_cys_pep_sf"/>
</dbReference>
<dbReference type="Proteomes" id="UP000192758">
    <property type="component" value="Unassembled WGS sequence"/>
</dbReference>
<dbReference type="SUPFAM" id="SSF54001">
    <property type="entry name" value="Cysteine proteinases"/>
    <property type="match status" value="1"/>
</dbReference>
<comment type="similarity">
    <text evidence="1">Belongs to the peptidase C48 family.</text>
</comment>
<evidence type="ECO:0000256" key="3">
    <source>
        <dbReference type="ARBA" id="ARBA00022801"/>
    </source>
</evidence>
<keyword evidence="3" id="KW-0378">Hydrolase</keyword>
<evidence type="ECO:0000256" key="1">
    <source>
        <dbReference type="ARBA" id="ARBA00005234"/>
    </source>
</evidence>
<dbReference type="GO" id="GO:0008234">
    <property type="term" value="F:cysteine-type peptidase activity"/>
    <property type="evidence" value="ECO:0007669"/>
    <property type="project" value="UniProtKB-KW"/>
</dbReference>
<name>A0A1W0E7D8_9MICR</name>
<dbReference type="EMBL" id="MNPJ01000013">
    <property type="protein sequence ID" value="OQS55187.1"/>
    <property type="molecule type" value="Genomic_DNA"/>
</dbReference>
<keyword evidence="4" id="KW-0788">Thiol protease</keyword>
<dbReference type="InterPro" id="IPR003653">
    <property type="entry name" value="Peptidase_C48_C"/>
</dbReference>
<dbReference type="PANTHER" id="PTHR46468">
    <property type="entry name" value="SENTRIN-SPECIFIC PROTEASE 8"/>
    <property type="match status" value="1"/>
</dbReference>
<dbReference type="InterPro" id="IPR044613">
    <property type="entry name" value="Nep1/2-like"/>
</dbReference>
<gene>
    <name evidence="6" type="primary">ulp-1</name>
    <name evidence="6" type="ORF">EHP00_1448</name>
</gene>
<feature type="domain" description="Ubiquitin-like protease family profile" evidence="5">
    <location>
        <begin position="107"/>
        <end position="265"/>
    </location>
</feature>
<reference evidence="6 7" key="1">
    <citation type="journal article" date="2017" name="Environ. Microbiol.">
        <title>Decay of the glycolytic pathway and adaptation to intranuclear parasitism within Enterocytozoonidae microsporidia.</title>
        <authorList>
            <person name="Wiredu Boakye D."/>
            <person name="Jaroenlak P."/>
            <person name="Prachumwat A."/>
            <person name="Williams T.A."/>
            <person name="Bateman K.S."/>
            <person name="Itsathitphaisarn O."/>
            <person name="Sritunyalucksana K."/>
            <person name="Paszkiewicz K.H."/>
            <person name="Moore K.A."/>
            <person name="Stentiford G.D."/>
            <person name="Williams B.A."/>
        </authorList>
    </citation>
    <scope>NUCLEOTIDE SEQUENCE [LARGE SCALE GENOMIC DNA]</scope>
    <source>
        <strain evidence="6 7">TH1</strain>
    </source>
</reference>
<protein>
    <submittedName>
        <fullName evidence="6">Ulp-1</fullName>
    </submittedName>
</protein>
<keyword evidence="7" id="KW-1185">Reference proteome</keyword>
<dbReference type="Gene3D" id="3.40.395.10">
    <property type="entry name" value="Adenoviral Proteinase, Chain A"/>
    <property type="match status" value="1"/>
</dbReference>
<dbReference type="VEuPathDB" id="MicrosporidiaDB:EHP00_1448"/>
<dbReference type="GO" id="GO:0006508">
    <property type="term" value="P:proteolysis"/>
    <property type="evidence" value="ECO:0007669"/>
    <property type="project" value="UniProtKB-KW"/>
</dbReference>
<dbReference type="OrthoDB" id="1939479at2759"/>
<sequence>MVFQYNKNKEETKQEGSTDKKTFHIKLDPNKFNNSLRIKESSEEVIEIESSSDSLNSKTNLKNNERKFHINTYEKPCCKKYKGRHSYENFSHVIFLLKKDKCLCMNTFLYKEDLRRLKPGKWFNDKLINVYFSILGKLNPSFKMLTTFFIETIFSEKSQESQKQIVSLKYRNCRMDWKTKQHILLPLHMGAHWILIHYDFININIYDSYVQPIYYYTLNKKIIKIVKLFEEILGTKIQIRLQNRIQQQTNGNDCGVFVCMFGWKLVKKFDVFSKIEMKYFRDMIACDIIQNIS</sequence>
<evidence type="ECO:0000256" key="4">
    <source>
        <dbReference type="ARBA" id="ARBA00022807"/>
    </source>
</evidence>
<evidence type="ECO:0000313" key="7">
    <source>
        <dbReference type="Proteomes" id="UP000192758"/>
    </source>
</evidence>
<evidence type="ECO:0000259" key="5">
    <source>
        <dbReference type="PROSITE" id="PS50600"/>
    </source>
</evidence>
<accession>A0A1W0E7D8</accession>
<keyword evidence="2" id="KW-0645">Protease</keyword>